<evidence type="ECO:0000313" key="8">
    <source>
        <dbReference type="Proteomes" id="UP001243989"/>
    </source>
</evidence>
<dbReference type="Proteomes" id="UP001243989">
    <property type="component" value="Unassembled WGS sequence"/>
</dbReference>
<feature type="compositionally biased region" description="Low complexity" evidence="5">
    <location>
        <begin position="1113"/>
        <end position="1126"/>
    </location>
</feature>
<name>A0AAJ0EE10_9PEZI</name>
<feature type="compositionally biased region" description="Basic and acidic residues" evidence="5">
    <location>
        <begin position="734"/>
        <end position="743"/>
    </location>
</feature>
<feature type="compositionally biased region" description="Low complexity" evidence="5">
    <location>
        <begin position="610"/>
        <end position="628"/>
    </location>
</feature>
<feature type="coiled-coil region" evidence="4">
    <location>
        <begin position="1367"/>
        <end position="1401"/>
    </location>
</feature>
<feature type="compositionally biased region" description="Low complexity" evidence="5">
    <location>
        <begin position="519"/>
        <end position="555"/>
    </location>
</feature>
<keyword evidence="8" id="KW-1185">Reference proteome</keyword>
<dbReference type="GO" id="GO:0008139">
    <property type="term" value="F:nuclear localization sequence binding"/>
    <property type="evidence" value="ECO:0007669"/>
    <property type="project" value="TreeGrafter"/>
</dbReference>
<proteinExistence type="predicted"/>
<feature type="compositionally biased region" description="Low complexity" evidence="5">
    <location>
        <begin position="649"/>
        <end position="665"/>
    </location>
</feature>
<feature type="region of interest" description="Disordered" evidence="5">
    <location>
        <begin position="1153"/>
        <end position="1173"/>
    </location>
</feature>
<feature type="region of interest" description="Disordered" evidence="5">
    <location>
        <begin position="571"/>
        <end position="1129"/>
    </location>
</feature>
<keyword evidence="4" id="KW-0175">Coiled coil</keyword>
<feature type="compositionally biased region" description="Polar residues" evidence="5">
    <location>
        <begin position="499"/>
        <end position="515"/>
    </location>
</feature>
<feature type="compositionally biased region" description="Low complexity" evidence="5">
    <location>
        <begin position="678"/>
        <end position="691"/>
    </location>
</feature>
<dbReference type="GO" id="GO:0006405">
    <property type="term" value="P:RNA export from nucleus"/>
    <property type="evidence" value="ECO:0007669"/>
    <property type="project" value="TreeGrafter"/>
</dbReference>
<feature type="domain" description="Nucleoporin Nup159/Nup146 N-terminal" evidence="6">
    <location>
        <begin position="54"/>
        <end position="423"/>
    </location>
</feature>
<accession>A0AAJ0EE10</accession>
<evidence type="ECO:0000256" key="1">
    <source>
        <dbReference type="ARBA" id="ARBA00004123"/>
    </source>
</evidence>
<evidence type="ECO:0000256" key="5">
    <source>
        <dbReference type="SAM" id="MobiDB-lite"/>
    </source>
</evidence>
<evidence type="ECO:0000313" key="7">
    <source>
        <dbReference type="EMBL" id="KAK1636532.1"/>
    </source>
</evidence>
<feature type="region of interest" description="Disordered" evidence="5">
    <location>
        <begin position="1"/>
        <end position="22"/>
    </location>
</feature>
<dbReference type="Pfam" id="PF16755">
    <property type="entry name" value="Beta-prop_NUP159_NUP214"/>
    <property type="match status" value="1"/>
</dbReference>
<protein>
    <recommendedName>
        <fullName evidence="6">Nucleoporin Nup159/Nup146 N-terminal domain-containing protein</fullName>
    </recommendedName>
</protein>
<dbReference type="GO" id="GO:0017056">
    <property type="term" value="F:structural constituent of nuclear pore"/>
    <property type="evidence" value="ECO:0007669"/>
    <property type="project" value="TreeGrafter"/>
</dbReference>
<comment type="subcellular location">
    <subcellularLocation>
        <location evidence="1">Nucleus</location>
    </subcellularLocation>
</comment>
<dbReference type="EMBL" id="JAHMHQ010000010">
    <property type="protein sequence ID" value="KAK1636532.1"/>
    <property type="molecule type" value="Genomic_DNA"/>
</dbReference>
<comment type="caution">
    <text evidence="7">The sequence shown here is derived from an EMBL/GenBank/DDBJ whole genome shotgun (WGS) entry which is preliminary data.</text>
</comment>
<feature type="compositionally biased region" description="Low complexity" evidence="5">
    <location>
        <begin position="747"/>
        <end position="763"/>
    </location>
</feature>
<evidence type="ECO:0000259" key="6">
    <source>
        <dbReference type="Pfam" id="PF16755"/>
    </source>
</evidence>
<keyword evidence="3" id="KW-0539">Nucleus</keyword>
<dbReference type="InterPro" id="IPR039462">
    <property type="entry name" value="Nup159/Nup146_N"/>
</dbReference>
<evidence type="ECO:0000256" key="4">
    <source>
        <dbReference type="SAM" id="Coils"/>
    </source>
</evidence>
<feature type="compositionally biased region" description="Polar residues" evidence="5">
    <location>
        <begin position="712"/>
        <end position="721"/>
    </location>
</feature>
<dbReference type="Gene3D" id="2.130.10.10">
    <property type="entry name" value="YVTN repeat-like/Quinoprotein amine dehydrogenase"/>
    <property type="match status" value="1"/>
</dbReference>
<dbReference type="InterPro" id="IPR026054">
    <property type="entry name" value="Nucleoporin"/>
</dbReference>
<feature type="compositionally biased region" description="Polar residues" evidence="5">
    <location>
        <begin position="594"/>
        <end position="609"/>
    </location>
</feature>
<feature type="compositionally biased region" description="Low complexity" evidence="5">
    <location>
        <begin position="1"/>
        <end position="11"/>
    </location>
</feature>
<keyword evidence="2" id="KW-0813">Transport</keyword>
<organism evidence="7 8">
    <name type="scientific">Colletotrichum phormii</name>
    <dbReference type="NCBI Taxonomy" id="359342"/>
    <lineage>
        <taxon>Eukaryota</taxon>
        <taxon>Fungi</taxon>
        <taxon>Dikarya</taxon>
        <taxon>Ascomycota</taxon>
        <taxon>Pezizomycotina</taxon>
        <taxon>Sordariomycetes</taxon>
        <taxon>Hypocreomycetidae</taxon>
        <taxon>Glomerellales</taxon>
        <taxon>Glomerellaceae</taxon>
        <taxon>Colletotrichum</taxon>
        <taxon>Colletotrichum acutatum species complex</taxon>
    </lineage>
</organism>
<dbReference type="GeneID" id="85471554"/>
<evidence type="ECO:0000256" key="2">
    <source>
        <dbReference type="ARBA" id="ARBA00022448"/>
    </source>
</evidence>
<evidence type="ECO:0000256" key="3">
    <source>
        <dbReference type="ARBA" id="ARBA00023242"/>
    </source>
</evidence>
<sequence length="1550" mass="161370">MAFSFANQGNVTAGGGGGLTQGPELEVIQTEALGFKSIAGDAKLRLTSAWSPPPADTASLISIASRRGLVAAAGPDGITITSTDSVRKGFEGEKEGDSDVRAFQPQGKLPMPMRVSQLAFSADENYLILSAESGGGLAVYEVESLLQGATKAAFELATNGETLRALFPNPTIEKAELCAIVTNNGNLHMANLKERSVSNALKAQVSCISWSTKGKQLVAGLADGTIFQMTPEGEAKGEIPRPPNVSDAHVSSLTWLENHLFLAIHTSTSESPPSSVYHLITRKLPSDLAFQKLNDPVDPFGAEKPPHHSILRLKEFPPNLSDLLIVASTVSPDIGLLSRAKSPLTSDHPVDTSGVFTTTELADDSKRASLPMTDSFENTIPIGVTLDLSAKDKVYKPLPADEEIEDSPGPVPGLWVLNNEGVLSSWWIIYEDSIRQGTTYPGMAVLDTSAPPAGASTSTPTATPAMAPASNTPAFGTPSSISAFGSASALGGGQKPSPFGSSGSKIPTFGGSSALGSKASPWGTATTSSTATPAASGSAFGSGSPFGGSSATSGSAFGQASATKSAFGTGGSFGSPSATTPAAPKSTFGPAFGQPSSVGFGQSSSLGQKSSPWASGGASGANASASPAFGQPSSFGTSENRSVFGGGSAAKPAPASGGFSSFASSGGFGSLGNKANEGGSVFSSKPSSSPFGSGGQLGAASKDTAFPPPSSTGPATSNPFSQPFKLGTTFEADPSTKDDDEKPSTPGGSSLFGSNFGSALGSSVTKTPPKEQAMESNEETPKPKSVFAQSTTPKETPAPSKFGFPPTSTSAPKSGLFGFPSQPATGGLFGSAKPTEKTPEVKAEPNTPLPPDATSKNSYPLGDSSSSSGTGNVPSDGGSKASPQVDNAPLPPDFVTTPKATSTKAANAAPLPPDFLKPSKPQGSTTPADEAPLPPDFLTPKPGKTTVSATPSAALPLPADDQSSPEELERPKSTAPAAAPDFLKMPQQSLSSATWSSTPQNTTPAVNDAPLPPDFLTKPKEPVFPHIPTVPDSEHDTDLEDEDDDDESEGSGVIVSKDQSPSMTAMTPTAGMTPQSSFGGVSSSTYSIPRTEEERPRASLFGDLSRNAPMFPRPSQTSPRSPSPVRGAVPGRILRQESSRSVSAPGMASQILAAQKSQPSQMGSSIVGNKSNDDNFIAQQRLARQRRQAEETKTLEDEEDDEIQKILVSKIEPTLKLDDFIAHSNVVPSAKENIPAQVEAVYRDINSMIDTLGLNARSLASFLMGHDIGFKAGGRRKQDLENPDSWVLCEIDELGEVIDRSLAQDLEDGRVHDVEEKLEACNELAREMSRLRSKQDDLKKTIMVKTDPDQADISRSLPLSTEQASQQNELRREYTNFTKLLSEAEEALTILKTRIAAASSASGKGNSNMPTVEAVMRTIGKMTSMVEKRSGDIDVLENQMRKLRFSSVNSREGSPMVTPQRNSRSVLFSPERYSVMASPGTLRNSMVSSVASYGGRGGTGTPPRKKLSGFSGEEKSDLMAKRAKRQAVLNKLKANVERAGVSAWAMEDIE</sequence>
<feature type="coiled-coil region" evidence="4">
    <location>
        <begin position="1311"/>
        <end position="1341"/>
    </location>
</feature>
<feature type="compositionally biased region" description="Polar residues" evidence="5">
    <location>
        <begin position="631"/>
        <end position="641"/>
    </location>
</feature>
<reference evidence="7" key="1">
    <citation type="submission" date="2021-06" db="EMBL/GenBank/DDBJ databases">
        <title>Comparative genomics, transcriptomics and evolutionary studies reveal genomic signatures of adaptation to plant cell wall in hemibiotrophic fungi.</title>
        <authorList>
            <consortium name="DOE Joint Genome Institute"/>
            <person name="Baroncelli R."/>
            <person name="Diaz J.F."/>
            <person name="Benocci T."/>
            <person name="Peng M."/>
            <person name="Battaglia E."/>
            <person name="Haridas S."/>
            <person name="Andreopoulos W."/>
            <person name="Labutti K."/>
            <person name="Pangilinan J."/>
            <person name="Floch G.L."/>
            <person name="Makela M.R."/>
            <person name="Henrissat B."/>
            <person name="Grigoriev I.V."/>
            <person name="Crouch J.A."/>
            <person name="De Vries R.P."/>
            <person name="Sukno S.A."/>
            <person name="Thon M.R."/>
        </authorList>
    </citation>
    <scope>NUCLEOTIDE SEQUENCE</scope>
    <source>
        <strain evidence="7">CBS 102054</strain>
    </source>
</reference>
<gene>
    <name evidence="7" type="ORF">BDP81DRAFT_374211</name>
</gene>
<feature type="region of interest" description="Disordered" evidence="5">
    <location>
        <begin position="486"/>
        <end position="555"/>
    </location>
</feature>
<feature type="region of interest" description="Disordered" evidence="5">
    <location>
        <begin position="1493"/>
        <end position="1518"/>
    </location>
</feature>
<feature type="compositionally biased region" description="Basic and acidic residues" evidence="5">
    <location>
        <begin position="834"/>
        <end position="843"/>
    </location>
</feature>
<feature type="compositionally biased region" description="Low complexity" evidence="5">
    <location>
        <begin position="1063"/>
        <end position="1087"/>
    </location>
</feature>
<dbReference type="RefSeq" id="XP_060445139.1">
    <property type="nucleotide sequence ID" value="XM_060586692.1"/>
</dbReference>
<dbReference type="SUPFAM" id="SSF117289">
    <property type="entry name" value="Nucleoporin domain"/>
    <property type="match status" value="1"/>
</dbReference>
<feature type="region of interest" description="Disordered" evidence="5">
    <location>
        <begin position="451"/>
        <end position="474"/>
    </location>
</feature>
<feature type="compositionally biased region" description="Acidic residues" evidence="5">
    <location>
        <begin position="1035"/>
        <end position="1049"/>
    </location>
</feature>
<dbReference type="PANTHER" id="PTHR23193:SF23">
    <property type="entry name" value="NUCLEAR PORE COMPLEX PROTEIN NUP153"/>
    <property type="match status" value="1"/>
</dbReference>
<dbReference type="InterPro" id="IPR015943">
    <property type="entry name" value="WD40/YVTN_repeat-like_dom_sf"/>
</dbReference>
<feature type="compositionally biased region" description="Low complexity" evidence="5">
    <location>
        <begin position="948"/>
        <end position="959"/>
    </location>
</feature>
<dbReference type="FunFam" id="2.130.10.10:FF:000645">
    <property type="entry name" value="Putative nuclear pore complex subunit Nup159"/>
    <property type="match status" value="1"/>
</dbReference>
<dbReference type="PANTHER" id="PTHR23193">
    <property type="entry name" value="NUCLEAR PORE COMPLEX PROTEIN NUP"/>
    <property type="match status" value="1"/>
</dbReference>
<dbReference type="GO" id="GO:0005643">
    <property type="term" value="C:nuclear pore"/>
    <property type="evidence" value="ECO:0007669"/>
    <property type="project" value="TreeGrafter"/>
</dbReference>
<feature type="compositionally biased region" description="Polar residues" evidence="5">
    <location>
        <begin position="986"/>
        <end position="1005"/>
    </location>
</feature>
<dbReference type="GO" id="GO:0006606">
    <property type="term" value="P:protein import into nucleus"/>
    <property type="evidence" value="ECO:0007669"/>
    <property type="project" value="TreeGrafter"/>
</dbReference>
<feature type="compositionally biased region" description="Polar residues" evidence="5">
    <location>
        <begin position="1155"/>
        <end position="1170"/>
    </location>
</feature>